<dbReference type="AlphaFoldDB" id="A0A7M1LHF0"/>
<gene>
    <name evidence="3" type="ORF">IMC76_04110</name>
</gene>
<comment type="similarity">
    <text evidence="1">Belongs to the YbaB/EbfC family.</text>
</comment>
<comment type="function">
    <text evidence="1">Binds to DNA and alters its conformation. May be involved in regulation of gene expression, nucleoid organization and DNA protection.</text>
</comment>
<dbReference type="SUPFAM" id="SSF82607">
    <property type="entry name" value="YbaB-like"/>
    <property type="match status" value="1"/>
</dbReference>
<dbReference type="Proteomes" id="UP000594749">
    <property type="component" value="Chromosome"/>
</dbReference>
<dbReference type="PIRSF" id="PIRSF004555">
    <property type="entry name" value="UCP004555"/>
    <property type="match status" value="1"/>
</dbReference>
<accession>A0A7M1LHF0</accession>
<keyword evidence="4" id="KW-1185">Reference proteome</keyword>
<comment type="subcellular location">
    <subcellularLocation>
        <location evidence="1">Cytoplasm</location>
        <location evidence="1">Nucleoid</location>
    </subcellularLocation>
</comment>
<evidence type="ECO:0000313" key="3">
    <source>
        <dbReference type="EMBL" id="QOQ87988.1"/>
    </source>
</evidence>
<dbReference type="EMBL" id="CP063078">
    <property type="protein sequence ID" value="QOQ87988.1"/>
    <property type="molecule type" value="Genomic_DNA"/>
</dbReference>
<keyword evidence="1" id="KW-0963">Cytoplasm</keyword>
<dbReference type="RefSeq" id="WP_025802003.1">
    <property type="nucleotide sequence ID" value="NZ_CP053842.1"/>
</dbReference>
<dbReference type="InterPro" id="IPR004401">
    <property type="entry name" value="YbaB/EbfC"/>
</dbReference>
<organism evidence="3 4">
    <name type="scientific">Campylobacter corcagiensis</name>
    <dbReference type="NCBI Taxonomy" id="1448857"/>
    <lineage>
        <taxon>Bacteria</taxon>
        <taxon>Pseudomonadati</taxon>
        <taxon>Campylobacterota</taxon>
        <taxon>Epsilonproteobacteria</taxon>
        <taxon>Campylobacterales</taxon>
        <taxon>Campylobacteraceae</taxon>
        <taxon>Campylobacter</taxon>
    </lineage>
</organism>
<dbReference type="GO" id="GO:0043590">
    <property type="term" value="C:bacterial nucleoid"/>
    <property type="evidence" value="ECO:0007669"/>
    <property type="project" value="UniProtKB-UniRule"/>
</dbReference>
<dbReference type="Gene3D" id="3.30.1310.10">
    <property type="entry name" value="Nucleoid-associated protein YbaB-like domain"/>
    <property type="match status" value="1"/>
</dbReference>
<evidence type="ECO:0000256" key="2">
    <source>
        <dbReference type="SAM" id="Coils"/>
    </source>
</evidence>
<dbReference type="HAMAP" id="MF_00274">
    <property type="entry name" value="DNA_YbaB_EbfC"/>
    <property type="match status" value="1"/>
</dbReference>
<comment type="subunit">
    <text evidence="1">Homodimer.</text>
</comment>
<sequence length="108" mass="12019">MFDGVDFSKMTDMLEELQNKAKELENENDNKEFSVKSGAGMVEIKINGKGEVMDLNIDDSLLEDKESLQILLISAMNDAVKLIENEKKNLALKMMGGFGNLGNFGEQK</sequence>
<dbReference type="Pfam" id="PF02575">
    <property type="entry name" value="YbaB_DNA_bd"/>
    <property type="match status" value="1"/>
</dbReference>
<proteinExistence type="inferred from homology"/>
<dbReference type="GO" id="GO:0005737">
    <property type="term" value="C:cytoplasm"/>
    <property type="evidence" value="ECO:0007669"/>
    <property type="project" value="UniProtKB-UniRule"/>
</dbReference>
<dbReference type="NCBIfam" id="TIGR00103">
    <property type="entry name" value="DNA_YbaB_EbfC"/>
    <property type="match status" value="1"/>
</dbReference>
<feature type="coiled-coil region" evidence="2">
    <location>
        <begin position="7"/>
        <end position="34"/>
    </location>
</feature>
<dbReference type="GO" id="GO:0003677">
    <property type="term" value="F:DNA binding"/>
    <property type="evidence" value="ECO:0007669"/>
    <property type="project" value="UniProtKB-UniRule"/>
</dbReference>
<keyword evidence="2" id="KW-0175">Coiled coil</keyword>
<name>A0A7M1LHF0_9BACT</name>
<evidence type="ECO:0000313" key="4">
    <source>
        <dbReference type="Proteomes" id="UP000594749"/>
    </source>
</evidence>
<protein>
    <recommendedName>
        <fullName evidence="1">Nucleoid-associated protein IMC76_04110</fullName>
    </recommendedName>
</protein>
<evidence type="ECO:0000256" key="1">
    <source>
        <dbReference type="HAMAP-Rule" id="MF_00274"/>
    </source>
</evidence>
<keyword evidence="1" id="KW-0238">DNA-binding</keyword>
<dbReference type="OrthoDB" id="5343857at2"/>
<dbReference type="InterPro" id="IPR036894">
    <property type="entry name" value="YbaB-like_sf"/>
</dbReference>
<reference evidence="3 4" key="1">
    <citation type="submission" date="2020-10" db="EMBL/GenBank/DDBJ databases">
        <title>Campylobacter and Helicobacter PacBio genomes.</title>
        <authorList>
            <person name="Lane C."/>
        </authorList>
    </citation>
    <scope>NUCLEOTIDE SEQUENCE [LARGE SCALE GENOMIC DNA]</scope>
    <source>
        <strain evidence="3 4">2016D-0077</strain>
    </source>
</reference>